<reference evidence="11" key="1">
    <citation type="submission" date="2022-07" db="EMBL/GenBank/DDBJ databases">
        <authorList>
            <person name="Trinca V."/>
            <person name="Uliana J.V.C."/>
            <person name="Torres T.T."/>
            <person name="Ward R.J."/>
            <person name="Monesi N."/>
        </authorList>
    </citation>
    <scope>NUCLEOTIDE SEQUENCE</scope>
    <source>
        <strain evidence="11">HSMRA1968</strain>
        <tissue evidence="11">Whole embryos</tissue>
    </source>
</reference>
<dbReference type="Proteomes" id="UP001151699">
    <property type="component" value="Chromosome A"/>
</dbReference>
<dbReference type="AlphaFoldDB" id="A0A9Q0NBJ7"/>
<feature type="domain" description="C2H2-type" evidence="10">
    <location>
        <begin position="425"/>
        <end position="452"/>
    </location>
</feature>
<dbReference type="GO" id="GO:0000978">
    <property type="term" value="F:RNA polymerase II cis-regulatory region sequence-specific DNA binding"/>
    <property type="evidence" value="ECO:0007669"/>
    <property type="project" value="TreeGrafter"/>
</dbReference>
<dbReference type="PANTHER" id="PTHR24388:SF104">
    <property type="entry name" value="AT-RICH BINDING PROTEIN-RELATED"/>
    <property type="match status" value="1"/>
</dbReference>
<dbReference type="OrthoDB" id="10039931at2759"/>
<feature type="domain" description="C2H2-type" evidence="10">
    <location>
        <begin position="342"/>
        <end position="369"/>
    </location>
</feature>
<proteinExistence type="inferred from homology"/>
<keyword evidence="12" id="KW-1185">Reference proteome</keyword>
<evidence type="ECO:0000256" key="9">
    <source>
        <dbReference type="SAM" id="MobiDB-lite"/>
    </source>
</evidence>
<evidence type="ECO:0000256" key="5">
    <source>
        <dbReference type="ARBA" id="ARBA00022833"/>
    </source>
</evidence>
<evidence type="ECO:0000256" key="6">
    <source>
        <dbReference type="ARBA" id="ARBA00023242"/>
    </source>
</evidence>
<dbReference type="SMART" id="SM00355">
    <property type="entry name" value="ZnF_C2H2"/>
    <property type="match status" value="7"/>
</dbReference>
<keyword evidence="5" id="KW-0862">Zinc</keyword>
<evidence type="ECO:0000256" key="4">
    <source>
        <dbReference type="ARBA" id="ARBA00022771"/>
    </source>
</evidence>
<dbReference type="FunFam" id="3.30.160.60:FF:000145">
    <property type="entry name" value="Zinc finger protein 574"/>
    <property type="match status" value="1"/>
</dbReference>
<protein>
    <submittedName>
        <fullName evidence="11">Zinc finger protein</fullName>
    </submittedName>
</protein>
<evidence type="ECO:0000313" key="11">
    <source>
        <dbReference type="EMBL" id="KAJ6647295.1"/>
    </source>
</evidence>
<keyword evidence="4 8" id="KW-0863">Zinc-finger</keyword>
<dbReference type="InterPro" id="IPR050527">
    <property type="entry name" value="Snail/Krueppel_Znf"/>
</dbReference>
<feature type="compositionally biased region" description="Polar residues" evidence="9">
    <location>
        <begin position="239"/>
        <end position="256"/>
    </location>
</feature>
<dbReference type="InterPro" id="IPR013087">
    <property type="entry name" value="Znf_C2H2_type"/>
</dbReference>
<keyword evidence="3" id="KW-0677">Repeat</keyword>
<evidence type="ECO:0000256" key="7">
    <source>
        <dbReference type="ARBA" id="ARBA00037948"/>
    </source>
</evidence>
<evidence type="ECO:0000259" key="10">
    <source>
        <dbReference type="PROSITE" id="PS50157"/>
    </source>
</evidence>
<evidence type="ECO:0000256" key="1">
    <source>
        <dbReference type="ARBA" id="ARBA00004123"/>
    </source>
</evidence>
<organism evidence="11 12">
    <name type="scientific">Pseudolycoriella hygida</name>
    <dbReference type="NCBI Taxonomy" id="35572"/>
    <lineage>
        <taxon>Eukaryota</taxon>
        <taxon>Metazoa</taxon>
        <taxon>Ecdysozoa</taxon>
        <taxon>Arthropoda</taxon>
        <taxon>Hexapoda</taxon>
        <taxon>Insecta</taxon>
        <taxon>Pterygota</taxon>
        <taxon>Neoptera</taxon>
        <taxon>Endopterygota</taxon>
        <taxon>Diptera</taxon>
        <taxon>Nematocera</taxon>
        <taxon>Sciaroidea</taxon>
        <taxon>Sciaridae</taxon>
        <taxon>Pseudolycoriella</taxon>
    </lineage>
</organism>
<accession>A0A9Q0NBJ7</accession>
<evidence type="ECO:0000256" key="8">
    <source>
        <dbReference type="PROSITE-ProRule" id="PRU00042"/>
    </source>
</evidence>
<dbReference type="InterPro" id="IPR036236">
    <property type="entry name" value="Znf_C2H2_sf"/>
</dbReference>
<dbReference type="Gene3D" id="3.30.160.60">
    <property type="entry name" value="Classic Zinc Finger"/>
    <property type="match status" value="3"/>
</dbReference>
<sequence length="478" mass="55620">MISKRLWKMALLMSRKNPFSCQDDDLTPMKTGEVFRSKMGKFTFICTYCRRVFYECTEMINHINSHFDQPSSFDHVNIEMARSQVALPATDPLKLENVDITNNGTFHDLTNFNSQPKPNILDVKTEKMDVDDTEPKRRKTTVIRVIKVPASQVRSGEKNKNVSKADSNNWAMGTTNLDIVKKEDSATSNEECKKEDKSEEVKPPKTTVIKLIKVPISKIKELKSYSPKTKSIKTEMKTSPETSSLLPESKSTLSDESQAEPVIVDKYSLNSSNPVTRPAYVRHVVRSKCYQCEMEPRIYNESDARRHICLFCSEWFPNHCEFESHATKVHKKDPNFVRCSDFHCYVCGKKFAFRNYLTSHLKVHVENKDHLCATCGSTFRTLSRLTEHMKAHKNLTYECDKCDKKFSRFDRFRKHLWCHNTNLSYVCHICSKAFKMKMYLKRHMAIHNEVKLNCRYCDASFNFATVRRAHERNRHNVV</sequence>
<comment type="caution">
    <text evidence="11">The sequence shown here is derived from an EMBL/GenBank/DDBJ whole genome shotgun (WGS) entry which is preliminary data.</text>
</comment>
<feature type="domain" description="C2H2-type" evidence="10">
    <location>
        <begin position="44"/>
        <end position="71"/>
    </location>
</feature>
<dbReference type="Pfam" id="PF00096">
    <property type="entry name" value="zf-C2H2"/>
    <property type="match status" value="2"/>
</dbReference>
<dbReference type="PANTHER" id="PTHR24388">
    <property type="entry name" value="ZINC FINGER PROTEIN"/>
    <property type="match status" value="1"/>
</dbReference>
<feature type="region of interest" description="Disordered" evidence="9">
    <location>
        <begin position="228"/>
        <end position="258"/>
    </location>
</feature>
<feature type="domain" description="C2H2-type" evidence="10">
    <location>
        <begin position="370"/>
        <end position="392"/>
    </location>
</feature>
<comment type="subcellular location">
    <subcellularLocation>
        <location evidence="1">Nucleus</location>
    </subcellularLocation>
</comment>
<feature type="domain" description="C2H2-type" evidence="10">
    <location>
        <begin position="397"/>
        <end position="424"/>
    </location>
</feature>
<name>A0A9Q0NBJ7_9DIPT</name>
<evidence type="ECO:0000256" key="3">
    <source>
        <dbReference type="ARBA" id="ARBA00022737"/>
    </source>
</evidence>
<feature type="region of interest" description="Disordered" evidence="9">
    <location>
        <begin position="152"/>
        <end position="202"/>
    </location>
</feature>
<feature type="compositionally biased region" description="Basic and acidic residues" evidence="9">
    <location>
        <begin position="179"/>
        <end position="202"/>
    </location>
</feature>
<comment type="similarity">
    <text evidence="7">Belongs to the snail C2H2-type zinc-finger protein family.</text>
</comment>
<keyword evidence="6" id="KW-0539">Nucleus</keyword>
<dbReference type="EMBL" id="WJQU01000001">
    <property type="protein sequence ID" value="KAJ6647295.1"/>
    <property type="molecule type" value="Genomic_DNA"/>
</dbReference>
<feature type="compositionally biased region" description="Polar residues" evidence="9">
    <location>
        <begin position="162"/>
        <end position="177"/>
    </location>
</feature>
<dbReference type="PROSITE" id="PS50157">
    <property type="entry name" value="ZINC_FINGER_C2H2_2"/>
    <property type="match status" value="5"/>
</dbReference>
<gene>
    <name evidence="11" type="primary">Znf250</name>
    <name evidence="11" type="ORF">Bhyg_02517</name>
</gene>
<dbReference type="GO" id="GO:0000981">
    <property type="term" value="F:DNA-binding transcription factor activity, RNA polymerase II-specific"/>
    <property type="evidence" value="ECO:0007669"/>
    <property type="project" value="TreeGrafter"/>
</dbReference>
<evidence type="ECO:0000313" key="12">
    <source>
        <dbReference type="Proteomes" id="UP001151699"/>
    </source>
</evidence>
<keyword evidence="2" id="KW-0479">Metal-binding</keyword>
<dbReference type="GO" id="GO:0008270">
    <property type="term" value="F:zinc ion binding"/>
    <property type="evidence" value="ECO:0007669"/>
    <property type="project" value="UniProtKB-KW"/>
</dbReference>
<dbReference type="SUPFAM" id="SSF57667">
    <property type="entry name" value="beta-beta-alpha zinc fingers"/>
    <property type="match status" value="2"/>
</dbReference>
<evidence type="ECO:0000256" key="2">
    <source>
        <dbReference type="ARBA" id="ARBA00022723"/>
    </source>
</evidence>
<dbReference type="PROSITE" id="PS00028">
    <property type="entry name" value="ZINC_FINGER_C2H2_1"/>
    <property type="match status" value="7"/>
</dbReference>
<dbReference type="GO" id="GO:0005634">
    <property type="term" value="C:nucleus"/>
    <property type="evidence" value="ECO:0007669"/>
    <property type="project" value="UniProtKB-SubCell"/>
</dbReference>